<keyword evidence="2" id="KW-1185">Reference proteome</keyword>
<dbReference type="EMBL" id="JASPKZ010007838">
    <property type="protein sequence ID" value="KAJ9581874.1"/>
    <property type="molecule type" value="Genomic_DNA"/>
</dbReference>
<proteinExistence type="predicted"/>
<evidence type="ECO:0000313" key="2">
    <source>
        <dbReference type="Proteomes" id="UP001233999"/>
    </source>
</evidence>
<evidence type="ECO:0000313" key="1">
    <source>
        <dbReference type="EMBL" id="KAJ9581874.1"/>
    </source>
</evidence>
<organism evidence="1 2">
    <name type="scientific">Diploptera punctata</name>
    <name type="common">Pacific beetle cockroach</name>
    <dbReference type="NCBI Taxonomy" id="6984"/>
    <lineage>
        <taxon>Eukaryota</taxon>
        <taxon>Metazoa</taxon>
        <taxon>Ecdysozoa</taxon>
        <taxon>Arthropoda</taxon>
        <taxon>Hexapoda</taxon>
        <taxon>Insecta</taxon>
        <taxon>Pterygota</taxon>
        <taxon>Neoptera</taxon>
        <taxon>Polyneoptera</taxon>
        <taxon>Dictyoptera</taxon>
        <taxon>Blattodea</taxon>
        <taxon>Blaberoidea</taxon>
        <taxon>Blaberidae</taxon>
        <taxon>Diplopterinae</taxon>
        <taxon>Diploptera</taxon>
    </lineage>
</organism>
<reference evidence="1" key="1">
    <citation type="journal article" date="2023" name="IScience">
        <title>Live-bearing cockroach genome reveals convergent evolutionary mechanisms linked to viviparity in insects and beyond.</title>
        <authorList>
            <person name="Fouks B."/>
            <person name="Harrison M.C."/>
            <person name="Mikhailova A.A."/>
            <person name="Marchal E."/>
            <person name="English S."/>
            <person name="Carruthers M."/>
            <person name="Jennings E.C."/>
            <person name="Chiamaka E.L."/>
            <person name="Frigard R.A."/>
            <person name="Pippel M."/>
            <person name="Attardo G.M."/>
            <person name="Benoit J.B."/>
            <person name="Bornberg-Bauer E."/>
            <person name="Tobe S.S."/>
        </authorList>
    </citation>
    <scope>NUCLEOTIDE SEQUENCE</scope>
    <source>
        <strain evidence="1">Stay&amp;Tobe</strain>
    </source>
</reference>
<gene>
    <name evidence="1" type="ORF">L9F63_003786</name>
</gene>
<accession>A0AAD7ZJH0</accession>
<sequence length="91" mass="10835">HCYHRIEYALTFKLKLLLFMKNFNFHSRVSKEFSMDSKQDIVRNVLRRLATTMSGWFIDRPRISRPSALFTPQLFNSIVHTSKICHLTIAY</sequence>
<reference evidence="1" key="2">
    <citation type="submission" date="2023-05" db="EMBL/GenBank/DDBJ databases">
        <authorList>
            <person name="Fouks B."/>
        </authorList>
    </citation>
    <scope>NUCLEOTIDE SEQUENCE</scope>
    <source>
        <strain evidence="1">Stay&amp;Tobe</strain>
        <tissue evidence="1">Testes</tissue>
    </source>
</reference>
<dbReference type="Proteomes" id="UP001233999">
    <property type="component" value="Unassembled WGS sequence"/>
</dbReference>
<feature type="non-terminal residue" evidence="1">
    <location>
        <position position="1"/>
    </location>
</feature>
<name>A0AAD7ZJH0_DIPPU</name>
<dbReference type="AlphaFoldDB" id="A0AAD7ZJH0"/>
<feature type="non-terminal residue" evidence="1">
    <location>
        <position position="91"/>
    </location>
</feature>
<comment type="caution">
    <text evidence="1">The sequence shown here is derived from an EMBL/GenBank/DDBJ whole genome shotgun (WGS) entry which is preliminary data.</text>
</comment>
<protein>
    <submittedName>
        <fullName evidence="1">Uncharacterized protein</fullName>
    </submittedName>
</protein>